<dbReference type="AlphaFoldDB" id="A0A0E0G1D5"/>
<organism evidence="2">
    <name type="scientific">Oryza nivara</name>
    <name type="common">Indian wild rice</name>
    <name type="synonym">Oryza sativa f. spontanea</name>
    <dbReference type="NCBI Taxonomy" id="4536"/>
    <lineage>
        <taxon>Eukaryota</taxon>
        <taxon>Viridiplantae</taxon>
        <taxon>Streptophyta</taxon>
        <taxon>Embryophyta</taxon>
        <taxon>Tracheophyta</taxon>
        <taxon>Spermatophyta</taxon>
        <taxon>Magnoliopsida</taxon>
        <taxon>Liliopsida</taxon>
        <taxon>Poales</taxon>
        <taxon>Poaceae</taxon>
        <taxon>BOP clade</taxon>
        <taxon>Oryzoideae</taxon>
        <taxon>Oryzeae</taxon>
        <taxon>Oryzinae</taxon>
        <taxon>Oryza</taxon>
    </lineage>
</organism>
<reference evidence="2" key="2">
    <citation type="submission" date="2018-04" db="EMBL/GenBank/DDBJ databases">
        <title>OnivRS2 (Oryza nivara Reference Sequence Version 2).</title>
        <authorList>
            <person name="Zhang J."/>
            <person name="Kudrna D."/>
            <person name="Lee S."/>
            <person name="Talag J."/>
            <person name="Rajasekar S."/>
            <person name="Welchert J."/>
            <person name="Hsing Y.-I."/>
            <person name="Wing R.A."/>
        </authorList>
    </citation>
    <scope>NUCLEOTIDE SEQUENCE [LARGE SCALE GENOMIC DNA]</scope>
    <source>
        <strain evidence="2">SL10</strain>
    </source>
</reference>
<evidence type="ECO:0000313" key="3">
    <source>
        <dbReference type="Proteomes" id="UP000006591"/>
    </source>
</evidence>
<dbReference type="Proteomes" id="UP000006591">
    <property type="component" value="Chromosome 2"/>
</dbReference>
<sequence length="153" mass="16152">MLWTPTNTADWTDKPTMKLSWAGIHGPRVVVSLRAQHEPESFDSSPRLAAGRRPAATGGRLPAAPRPCSSSSGPVSPDSMTPRDGDAATPFNCSTQCQGEGSGTSGGSGTEPLRCEAPRSGCSAKCPRGCPVPVGRRLRPSKISWRWARRPGD</sequence>
<evidence type="ECO:0000313" key="2">
    <source>
        <dbReference type="EnsemblPlants" id="ONIVA02G04120.2"/>
    </source>
</evidence>
<feature type="compositionally biased region" description="Gly residues" evidence="1">
    <location>
        <begin position="100"/>
        <end position="109"/>
    </location>
</feature>
<accession>A0A0E0G1D5</accession>
<dbReference type="HOGENOM" id="CLU_1716181_0_0_1"/>
<dbReference type="Gramene" id="ONIVA02G04120.2">
    <property type="protein sequence ID" value="ONIVA02G04120.2"/>
    <property type="gene ID" value="ONIVA02G04120"/>
</dbReference>
<proteinExistence type="predicted"/>
<feature type="compositionally biased region" description="Low complexity" evidence="1">
    <location>
        <begin position="46"/>
        <end position="79"/>
    </location>
</feature>
<dbReference type="EnsemblPlants" id="ONIVA02G04120.2">
    <property type="protein sequence ID" value="ONIVA02G04120.2"/>
    <property type="gene ID" value="ONIVA02G04120"/>
</dbReference>
<name>A0A0E0G1D5_ORYNI</name>
<keyword evidence="3" id="KW-1185">Reference proteome</keyword>
<feature type="region of interest" description="Disordered" evidence="1">
    <location>
        <begin position="35"/>
        <end position="124"/>
    </location>
</feature>
<reference evidence="2" key="1">
    <citation type="submission" date="2015-04" db="UniProtKB">
        <authorList>
            <consortium name="EnsemblPlants"/>
        </authorList>
    </citation>
    <scope>IDENTIFICATION</scope>
    <source>
        <strain evidence="2">SL10</strain>
    </source>
</reference>
<protein>
    <submittedName>
        <fullName evidence="2">Uncharacterized protein</fullName>
    </submittedName>
</protein>
<evidence type="ECO:0000256" key="1">
    <source>
        <dbReference type="SAM" id="MobiDB-lite"/>
    </source>
</evidence>